<dbReference type="PANTHER" id="PTHR43877:SF1">
    <property type="entry name" value="ACETYLTRANSFERASE"/>
    <property type="match status" value="1"/>
</dbReference>
<keyword evidence="2" id="KW-0012">Acyltransferase</keyword>
<proteinExistence type="predicted"/>
<dbReference type="CDD" id="cd04301">
    <property type="entry name" value="NAT_SF"/>
    <property type="match status" value="1"/>
</dbReference>
<dbReference type="InterPro" id="IPR000182">
    <property type="entry name" value="GNAT_dom"/>
</dbReference>
<dbReference type="GO" id="GO:0016747">
    <property type="term" value="F:acyltransferase activity, transferring groups other than amino-acyl groups"/>
    <property type="evidence" value="ECO:0007669"/>
    <property type="project" value="InterPro"/>
</dbReference>
<comment type="caution">
    <text evidence="4">The sequence shown here is derived from an EMBL/GenBank/DDBJ whole genome shotgun (WGS) entry which is preliminary data.</text>
</comment>
<sequence length="161" mass="17379">MLLRSFRTDDLEALVDLTVRAFEPIQHGIRDQLGDELFARQNGNWRQDYRDILGDLTKAENRQRFLVADLDGAPAGYAAWTTHPGPAGPQGEITLLAVDPRHQGSGLGRALIDGACEAMRAAGCVVVWAGTGGDEAHTTARAAYTAGGFTPLPTVFYSRLL</sequence>
<dbReference type="Proteomes" id="UP000030466">
    <property type="component" value="Unassembled WGS sequence"/>
</dbReference>
<accession>A0A0A6VW59</accession>
<gene>
    <name evidence="4" type="ORF">GY22_01910</name>
</gene>
<dbReference type="OrthoDB" id="273614at2"/>
<evidence type="ECO:0000313" key="4">
    <source>
        <dbReference type="EMBL" id="KHD99090.1"/>
    </source>
</evidence>
<feature type="domain" description="N-acetyltransferase" evidence="3">
    <location>
        <begin position="1"/>
        <end position="161"/>
    </location>
</feature>
<dbReference type="PANTHER" id="PTHR43877">
    <property type="entry name" value="AMINOALKYLPHOSPHONATE N-ACETYLTRANSFERASE-RELATED-RELATED"/>
    <property type="match status" value="1"/>
</dbReference>
<name>A0A0A6VW59_KOCRO</name>
<dbReference type="InterPro" id="IPR050832">
    <property type="entry name" value="Bact_Acetyltransf"/>
</dbReference>
<evidence type="ECO:0000259" key="3">
    <source>
        <dbReference type="PROSITE" id="PS51186"/>
    </source>
</evidence>
<dbReference type="InterPro" id="IPR016181">
    <property type="entry name" value="Acyl_CoA_acyltransferase"/>
</dbReference>
<evidence type="ECO:0000256" key="1">
    <source>
        <dbReference type="ARBA" id="ARBA00022679"/>
    </source>
</evidence>
<evidence type="ECO:0000313" key="5">
    <source>
        <dbReference type="Proteomes" id="UP000030466"/>
    </source>
</evidence>
<keyword evidence="1" id="KW-0808">Transferase</keyword>
<dbReference type="RefSeq" id="WP_035923680.1">
    <property type="nucleotide sequence ID" value="NZ_JSUH01000001.1"/>
</dbReference>
<dbReference type="PROSITE" id="PS51186">
    <property type="entry name" value="GNAT"/>
    <property type="match status" value="1"/>
</dbReference>
<dbReference type="Gene3D" id="3.40.630.30">
    <property type="match status" value="1"/>
</dbReference>
<dbReference type="SUPFAM" id="SSF55729">
    <property type="entry name" value="Acyl-CoA N-acyltransferases (Nat)"/>
    <property type="match status" value="1"/>
</dbReference>
<evidence type="ECO:0000256" key="2">
    <source>
        <dbReference type="ARBA" id="ARBA00023315"/>
    </source>
</evidence>
<reference evidence="4 5" key="1">
    <citation type="journal article" date="2003" name="Int. J. Syst. Evol. Microbiol.">
        <title>Kocuria polaris sp. nov., an orange-pigmented psychrophilic bacterium isolated from an Antarctic cyanobacterial mat sample.</title>
        <authorList>
            <person name="Reddy G.S."/>
            <person name="Prakash J.S."/>
            <person name="Prabahar V."/>
            <person name="Matsumoto G.I."/>
            <person name="Stackebrandt E."/>
            <person name="Shivaji S."/>
        </authorList>
    </citation>
    <scope>NUCLEOTIDE SEQUENCE [LARGE SCALE GENOMIC DNA]</scope>
    <source>
        <strain evidence="4 5">CMS 76or</strain>
    </source>
</reference>
<dbReference type="EMBL" id="JSUH01000001">
    <property type="protein sequence ID" value="KHD99090.1"/>
    <property type="molecule type" value="Genomic_DNA"/>
</dbReference>
<dbReference type="AlphaFoldDB" id="A0A0A6VW59"/>
<keyword evidence="5" id="KW-1185">Reference proteome</keyword>
<organism evidence="4 5">
    <name type="scientific">Kocuria rosea subsp. polaris</name>
    <dbReference type="NCBI Taxonomy" id="136273"/>
    <lineage>
        <taxon>Bacteria</taxon>
        <taxon>Bacillati</taxon>
        <taxon>Actinomycetota</taxon>
        <taxon>Actinomycetes</taxon>
        <taxon>Micrococcales</taxon>
        <taxon>Micrococcaceae</taxon>
        <taxon>Kocuria</taxon>
    </lineage>
</organism>
<dbReference type="Pfam" id="PF00583">
    <property type="entry name" value="Acetyltransf_1"/>
    <property type="match status" value="1"/>
</dbReference>
<protein>
    <recommendedName>
        <fullName evidence="3">N-acetyltransferase domain-containing protein</fullName>
    </recommendedName>
</protein>